<evidence type="ECO:0000313" key="3">
    <source>
        <dbReference type="EMBL" id="VTR92274.1"/>
    </source>
</evidence>
<dbReference type="KEGG" id="gms:SOIL9_54400"/>
<keyword evidence="2" id="KW-1133">Transmembrane helix</keyword>
<dbReference type="AlphaFoldDB" id="A0A6P2CX26"/>
<proteinExistence type="predicted"/>
<evidence type="ECO:0000256" key="2">
    <source>
        <dbReference type="SAM" id="Phobius"/>
    </source>
</evidence>
<gene>
    <name evidence="3" type="ORF">SOIL9_54400</name>
</gene>
<keyword evidence="2" id="KW-0812">Transmembrane</keyword>
<evidence type="ECO:0000256" key="1">
    <source>
        <dbReference type="SAM" id="MobiDB-lite"/>
    </source>
</evidence>
<feature type="transmembrane region" description="Helical" evidence="2">
    <location>
        <begin position="150"/>
        <end position="174"/>
    </location>
</feature>
<name>A0A6P2CX26_9BACT</name>
<dbReference type="Proteomes" id="UP000464178">
    <property type="component" value="Chromosome"/>
</dbReference>
<keyword evidence="4" id="KW-1185">Reference proteome</keyword>
<reference evidence="3 4" key="1">
    <citation type="submission" date="2019-05" db="EMBL/GenBank/DDBJ databases">
        <authorList>
            <consortium name="Science for Life Laboratories"/>
        </authorList>
    </citation>
    <scope>NUCLEOTIDE SEQUENCE [LARGE SCALE GENOMIC DNA]</scope>
    <source>
        <strain evidence="3">Soil9</strain>
    </source>
</reference>
<keyword evidence="2" id="KW-0472">Membrane</keyword>
<feature type="region of interest" description="Disordered" evidence="1">
    <location>
        <begin position="45"/>
        <end position="67"/>
    </location>
</feature>
<dbReference type="RefSeq" id="WP_162667167.1">
    <property type="nucleotide sequence ID" value="NZ_LR593886.1"/>
</dbReference>
<sequence>MFLFGCGGVLLGLLLGLLIGSVILRAAASFANRILKPTKRTDEDTFGQWDDWDSGEPGPGSRKNADRTIPEPGIATGMLITFLWGVVQACCYGILGGVMALAFDDFGARSEWLGPLVLFCFSLPASYLALALLLVVTLPTSFGRAALVAFLHYAIGLVIALVVGAAVSLAWSAVGP</sequence>
<evidence type="ECO:0000313" key="4">
    <source>
        <dbReference type="Proteomes" id="UP000464178"/>
    </source>
</evidence>
<dbReference type="EMBL" id="LR593886">
    <property type="protein sequence ID" value="VTR92274.1"/>
    <property type="molecule type" value="Genomic_DNA"/>
</dbReference>
<feature type="transmembrane region" description="Helical" evidence="2">
    <location>
        <begin position="82"/>
        <end position="103"/>
    </location>
</feature>
<feature type="transmembrane region" description="Helical" evidence="2">
    <location>
        <begin position="115"/>
        <end position="138"/>
    </location>
</feature>
<accession>A0A6P2CX26</accession>
<organism evidence="3 4">
    <name type="scientific">Gemmata massiliana</name>
    <dbReference type="NCBI Taxonomy" id="1210884"/>
    <lineage>
        <taxon>Bacteria</taxon>
        <taxon>Pseudomonadati</taxon>
        <taxon>Planctomycetota</taxon>
        <taxon>Planctomycetia</taxon>
        <taxon>Gemmatales</taxon>
        <taxon>Gemmataceae</taxon>
        <taxon>Gemmata</taxon>
    </lineage>
</organism>
<protein>
    <submittedName>
        <fullName evidence="3">Uncharacterized protein</fullName>
    </submittedName>
</protein>